<evidence type="ECO:0000256" key="1">
    <source>
        <dbReference type="ARBA" id="ARBA00001913"/>
    </source>
</evidence>
<dbReference type="PROSITE" id="PS51257">
    <property type="entry name" value="PROKAR_LIPOPROTEIN"/>
    <property type="match status" value="1"/>
</dbReference>
<dbReference type="Gene3D" id="2.70.98.10">
    <property type="match status" value="1"/>
</dbReference>
<reference evidence="7" key="1">
    <citation type="journal article" date="2021" name="PeerJ">
        <title>Extensive microbial diversity within the chicken gut microbiome revealed by metagenomics and culture.</title>
        <authorList>
            <person name="Gilroy R."/>
            <person name="Ravi A."/>
            <person name="Getino M."/>
            <person name="Pursley I."/>
            <person name="Horton D.L."/>
            <person name="Alikhan N.F."/>
            <person name="Baker D."/>
            <person name="Gharbi K."/>
            <person name="Hall N."/>
            <person name="Watson M."/>
            <person name="Adriaenssens E.M."/>
            <person name="Foster-Nyarko E."/>
            <person name="Jarju S."/>
            <person name="Secka A."/>
            <person name="Antonio M."/>
            <person name="Oren A."/>
            <person name="Chaudhuri R.R."/>
            <person name="La Ragione R."/>
            <person name="Hildebrand F."/>
            <person name="Pallen M.J."/>
        </authorList>
    </citation>
    <scope>NUCLEOTIDE SEQUENCE</scope>
    <source>
        <strain evidence="7">MalCec1-1739</strain>
    </source>
</reference>
<evidence type="ECO:0000259" key="6">
    <source>
        <dbReference type="Pfam" id="PF14508"/>
    </source>
</evidence>
<dbReference type="Gene3D" id="3.20.20.70">
    <property type="entry name" value="Aldolase class I"/>
    <property type="match status" value="1"/>
</dbReference>
<evidence type="ECO:0000259" key="5">
    <source>
        <dbReference type="Pfam" id="PF10566"/>
    </source>
</evidence>
<organism evidence="7 8">
    <name type="scientific">Candidatus Avibacteroides avistercoris</name>
    <dbReference type="NCBI Taxonomy" id="2840690"/>
    <lineage>
        <taxon>Bacteria</taxon>
        <taxon>Pseudomonadati</taxon>
        <taxon>Bacteroidota</taxon>
        <taxon>Bacteroidia</taxon>
        <taxon>Bacteroidales</taxon>
        <taxon>Bacteroidaceae</taxon>
        <taxon>Bacteroidaceae incertae sedis</taxon>
        <taxon>Candidatus Avibacteroides</taxon>
    </lineage>
</organism>
<dbReference type="InterPro" id="IPR029486">
    <property type="entry name" value="GH97_N"/>
</dbReference>
<reference evidence="7" key="2">
    <citation type="submission" date="2021-04" db="EMBL/GenBank/DDBJ databases">
        <authorList>
            <person name="Gilroy R."/>
        </authorList>
    </citation>
    <scope>NUCLEOTIDE SEQUENCE</scope>
    <source>
        <strain evidence="7">MalCec1-1739</strain>
    </source>
</reference>
<feature type="domain" description="Glycosyl-hydrolase 97 N-terminal" evidence="6">
    <location>
        <begin position="23"/>
        <end position="267"/>
    </location>
</feature>
<dbReference type="PANTHER" id="PTHR35803:SF1">
    <property type="entry name" value="GLUCAN 1,4-ALPHA-GLUCOSIDASE SUSB"/>
    <property type="match status" value="1"/>
</dbReference>
<proteinExistence type="predicted"/>
<dbReference type="InterPro" id="IPR052720">
    <property type="entry name" value="Glycosyl_hydrolase_97"/>
</dbReference>
<comment type="cofactor">
    <cofactor evidence="1">
        <name>Ca(2+)</name>
        <dbReference type="ChEBI" id="CHEBI:29108"/>
    </cofactor>
</comment>
<dbReference type="InterPro" id="IPR013785">
    <property type="entry name" value="Aldolase_TIM"/>
</dbReference>
<evidence type="ECO:0000256" key="2">
    <source>
        <dbReference type="ARBA" id="ARBA00011245"/>
    </source>
</evidence>
<evidence type="ECO:0000313" key="8">
    <source>
        <dbReference type="Proteomes" id="UP000787625"/>
    </source>
</evidence>
<feature type="chain" id="PRO_5038483788" evidence="4">
    <location>
        <begin position="22"/>
        <end position="405"/>
    </location>
</feature>
<comment type="subunit">
    <text evidence="2">Monomer.</text>
</comment>
<evidence type="ECO:0000313" key="7">
    <source>
        <dbReference type="EMBL" id="HJD53653.1"/>
    </source>
</evidence>
<dbReference type="Pfam" id="PF14508">
    <property type="entry name" value="GH97_N"/>
    <property type="match status" value="1"/>
</dbReference>
<dbReference type="AlphaFoldDB" id="A0A9D2UJM1"/>
<dbReference type="InterPro" id="IPR019563">
    <property type="entry name" value="GH97_catalytic"/>
</dbReference>
<evidence type="ECO:0000256" key="3">
    <source>
        <dbReference type="ARBA" id="ARBA00022837"/>
    </source>
</evidence>
<name>A0A9D2UJM1_9BACT</name>
<sequence length="405" mass="45109">MKHLFTIIILAAALLASCSNQQVSSPDGRVTLSLTTDSAGQIYYQVDVDDSTFIAPSRLGLTARDANLASGFTIRDVRHSSSDSVWHQPWGENKEIRDRHNAMTVSLDNSDGVGLTLSFKLFDDGLGFRYSYTVPGADSIIVTDELTQFAIADSAMSWSIPANFDTYELEYREMPLAAVATANTPMTFKTRRGTYASIHEAALTDYPEMTLRCTAPGVFKADLAPWPDGVKARYAGDRVVTPWRSVQIAREAVGLINSSLILNLNDPCVIDSTEWIRPMKYVGIWWGLHLGVETWQNDERHGATTENAKRYIDFAADNNIEGVVFEGWNSGWESWGGRQSFDFTKAYDDFDVTEVVNYARQRGVQIISHHETGANIPNYERQLEHAYAWCDSLGIHYVKTGYAGG</sequence>
<feature type="domain" description="Glycosyl-hydrolase 97 catalytic" evidence="5">
    <location>
        <begin position="285"/>
        <end position="403"/>
    </location>
</feature>
<evidence type="ECO:0000256" key="4">
    <source>
        <dbReference type="SAM" id="SignalP"/>
    </source>
</evidence>
<dbReference type="Pfam" id="PF10566">
    <property type="entry name" value="Glyco_hydro_97"/>
    <property type="match status" value="1"/>
</dbReference>
<keyword evidence="7" id="KW-0378">Hydrolase</keyword>
<dbReference type="EMBL" id="DWUP01000189">
    <property type="protein sequence ID" value="HJD53653.1"/>
    <property type="molecule type" value="Genomic_DNA"/>
</dbReference>
<feature type="signal peptide" evidence="4">
    <location>
        <begin position="1"/>
        <end position="21"/>
    </location>
</feature>
<accession>A0A9D2UJM1</accession>
<dbReference type="InterPro" id="IPR014718">
    <property type="entry name" value="GH-type_carb-bd"/>
</dbReference>
<keyword evidence="3" id="KW-0106">Calcium</keyword>
<dbReference type="GO" id="GO:0016787">
    <property type="term" value="F:hydrolase activity"/>
    <property type="evidence" value="ECO:0007669"/>
    <property type="project" value="UniProtKB-KW"/>
</dbReference>
<dbReference type="Proteomes" id="UP000787625">
    <property type="component" value="Unassembled WGS sequence"/>
</dbReference>
<keyword evidence="4" id="KW-0732">Signal</keyword>
<feature type="non-terminal residue" evidence="7">
    <location>
        <position position="405"/>
    </location>
</feature>
<gene>
    <name evidence="7" type="ORF">IAA93_08025</name>
</gene>
<protein>
    <submittedName>
        <fullName evidence="7">Glycoside hydrolase family 97 N-terminal domain-containing protein</fullName>
    </submittedName>
</protein>
<dbReference type="GO" id="GO:0030246">
    <property type="term" value="F:carbohydrate binding"/>
    <property type="evidence" value="ECO:0007669"/>
    <property type="project" value="InterPro"/>
</dbReference>
<dbReference type="PANTHER" id="PTHR35803">
    <property type="entry name" value="GLUCAN 1,4-ALPHA-GLUCOSIDASE SUSB-RELATED"/>
    <property type="match status" value="1"/>
</dbReference>
<comment type="caution">
    <text evidence="7">The sequence shown here is derived from an EMBL/GenBank/DDBJ whole genome shotgun (WGS) entry which is preliminary data.</text>
</comment>